<dbReference type="OrthoDB" id="266417at2759"/>
<keyword evidence="1" id="KW-0812">Transmembrane</keyword>
<name>A0A061JA21_TRYRA</name>
<evidence type="ECO:0000313" key="2">
    <source>
        <dbReference type="EMBL" id="ESL11190.1"/>
    </source>
</evidence>
<reference evidence="2 3" key="1">
    <citation type="submission" date="2013-07" db="EMBL/GenBank/DDBJ databases">
        <authorList>
            <person name="Stoco P.H."/>
            <person name="Wagner G."/>
            <person name="Gerber A."/>
            <person name="Zaha A."/>
            <person name="Thompson C."/>
            <person name="Bartholomeu D.C."/>
            <person name="Luckemeyer D.D."/>
            <person name="Bahia D."/>
            <person name="Loreto E."/>
            <person name="Prestes E.B."/>
            <person name="Lima F.M."/>
            <person name="Rodrigues-Luiz G."/>
            <person name="Vallejo G.A."/>
            <person name="Filho J.F."/>
            <person name="Monteiro K.M."/>
            <person name="Tyler K.M."/>
            <person name="de Almeida L.G."/>
            <person name="Ortiz M.F."/>
            <person name="Siervo M.A."/>
            <person name="de Moraes M.H."/>
            <person name="Cunha O.L."/>
            <person name="Mendonca-Neto R."/>
            <person name="Silva R."/>
            <person name="Teixeira S.M."/>
            <person name="Murta S.M."/>
            <person name="Sincero T.C."/>
            <person name="Mendes T.A."/>
            <person name="Urmenyi T.P."/>
            <person name="Silva V.G."/>
            <person name="da Rocha W.D."/>
            <person name="Andersson B."/>
            <person name="Romanha A.J."/>
            <person name="Steindel M."/>
            <person name="de Vasconcelos A.T."/>
            <person name="Grisard E.C."/>
        </authorList>
    </citation>
    <scope>NUCLEOTIDE SEQUENCE [LARGE SCALE GENOMIC DNA]</scope>
    <source>
        <strain evidence="2 3">SC58</strain>
    </source>
</reference>
<proteinExistence type="predicted"/>
<keyword evidence="1" id="KW-0472">Membrane</keyword>
<dbReference type="AlphaFoldDB" id="A0A061JA21"/>
<dbReference type="PROSITE" id="PS51257">
    <property type="entry name" value="PROKAR_LIPOPROTEIN"/>
    <property type="match status" value="1"/>
</dbReference>
<evidence type="ECO:0000313" key="3">
    <source>
        <dbReference type="Proteomes" id="UP000031737"/>
    </source>
</evidence>
<keyword evidence="1" id="KW-1133">Transmembrane helix</keyword>
<dbReference type="Proteomes" id="UP000031737">
    <property type="component" value="Unassembled WGS sequence"/>
</dbReference>
<comment type="caution">
    <text evidence="2">The sequence shown here is derived from an EMBL/GenBank/DDBJ whole genome shotgun (WGS) entry which is preliminary data.</text>
</comment>
<feature type="transmembrane region" description="Helical" evidence="1">
    <location>
        <begin position="99"/>
        <end position="117"/>
    </location>
</feature>
<keyword evidence="3" id="KW-1185">Reference proteome</keyword>
<gene>
    <name evidence="2" type="ORF">TRSC58_01069</name>
</gene>
<evidence type="ECO:0000256" key="1">
    <source>
        <dbReference type="SAM" id="Phobius"/>
    </source>
</evidence>
<protein>
    <submittedName>
        <fullName evidence="2">Uncharacterized protein</fullName>
    </submittedName>
</protein>
<sequence length="145" mass="15983">MVVRSLSSGFMGRAGVMGGVPGAPPLMLCACAAAPALSRACRAFIEHSSDPTRWRSPAKAEVKRRHLGVRLGSEFARIREQGEVEKRLVDADKFTDWNMMWHFAIGAAVLLVLLNVLMDTVEPNPPPGYTLYLPPSERYETDREG</sequence>
<dbReference type="VEuPathDB" id="TriTrypDB:TRSC58_01069"/>
<dbReference type="EMBL" id="AUPL01001069">
    <property type="protein sequence ID" value="ESL11190.1"/>
    <property type="molecule type" value="Genomic_DNA"/>
</dbReference>
<organism evidence="2 3">
    <name type="scientific">Trypanosoma rangeli SC58</name>
    <dbReference type="NCBI Taxonomy" id="429131"/>
    <lineage>
        <taxon>Eukaryota</taxon>
        <taxon>Discoba</taxon>
        <taxon>Euglenozoa</taxon>
        <taxon>Kinetoplastea</taxon>
        <taxon>Metakinetoplastina</taxon>
        <taxon>Trypanosomatida</taxon>
        <taxon>Trypanosomatidae</taxon>
        <taxon>Trypanosoma</taxon>
        <taxon>Herpetosoma</taxon>
    </lineage>
</organism>
<accession>A0A061JA21</accession>